<evidence type="ECO:0000313" key="2">
    <source>
        <dbReference type="EMBL" id="CAL1396954.1"/>
    </source>
</evidence>
<dbReference type="EMBL" id="OZ034819">
    <property type="protein sequence ID" value="CAL1396954.1"/>
    <property type="molecule type" value="Genomic_DNA"/>
</dbReference>
<evidence type="ECO:0000256" key="1">
    <source>
        <dbReference type="SAM" id="MobiDB-lite"/>
    </source>
</evidence>
<dbReference type="AlphaFoldDB" id="A0AAV2FG18"/>
<gene>
    <name evidence="2" type="ORF">LTRI10_LOCUS37287</name>
</gene>
<reference evidence="2 3" key="1">
    <citation type="submission" date="2024-04" db="EMBL/GenBank/DDBJ databases">
        <authorList>
            <person name="Fracassetti M."/>
        </authorList>
    </citation>
    <scope>NUCLEOTIDE SEQUENCE [LARGE SCALE GENOMIC DNA]</scope>
</reference>
<sequence>MGCQTSINGIPTERQLSGTLKSWSDDSKTNEEMEPVKLFSLRRRVNRWVNQLSLVGRPEMAPEKLLWNGKKGRRRLNWRRNQQGIDNRVGFEVGTRR</sequence>
<dbReference type="Proteomes" id="UP001497516">
    <property type="component" value="Chromosome 6"/>
</dbReference>
<accession>A0AAV2FG18</accession>
<feature type="compositionally biased region" description="Polar residues" evidence="1">
    <location>
        <begin position="1"/>
        <end position="22"/>
    </location>
</feature>
<keyword evidence="3" id="KW-1185">Reference proteome</keyword>
<evidence type="ECO:0000313" key="3">
    <source>
        <dbReference type="Proteomes" id="UP001497516"/>
    </source>
</evidence>
<proteinExistence type="predicted"/>
<name>A0AAV2FG18_9ROSI</name>
<feature type="region of interest" description="Disordered" evidence="1">
    <location>
        <begin position="1"/>
        <end position="28"/>
    </location>
</feature>
<protein>
    <submittedName>
        <fullName evidence="2">Uncharacterized protein</fullName>
    </submittedName>
</protein>
<organism evidence="2 3">
    <name type="scientific">Linum trigynum</name>
    <dbReference type="NCBI Taxonomy" id="586398"/>
    <lineage>
        <taxon>Eukaryota</taxon>
        <taxon>Viridiplantae</taxon>
        <taxon>Streptophyta</taxon>
        <taxon>Embryophyta</taxon>
        <taxon>Tracheophyta</taxon>
        <taxon>Spermatophyta</taxon>
        <taxon>Magnoliopsida</taxon>
        <taxon>eudicotyledons</taxon>
        <taxon>Gunneridae</taxon>
        <taxon>Pentapetalae</taxon>
        <taxon>rosids</taxon>
        <taxon>fabids</taxon>
        <taxon>Malpighiales</taxon>
        <taxon>Linaceae</taxon>
        <taxon>Linum</taxon>
    </lineage>
</organism>